<reference evidence="2" key="1">
    <citation type="submission" date="2021-01" db="EMBL/GenBank/DDBJ databases">
        <authorList>
            <person name="Corre E."/>
            <person name="Pelletier E."/>
            <person name="Niang G."/>
            <person name="Scheremetjew M."/>
            <person name="Finn R."/>
            <person name="Kale V."/>
            <person name="Holt S."/>
            <person name="Cochrane G."/>
            <person name="Meng A."/>
            <person name="Brown T."/>
            <person name="Cohen L."/>
        </authorList>
    </citation>
    <scope>NUCLEOTIDE SEQUENCE</scope>
    <source>
        <strain evidence="2">CCAP1064/1</strain>
    </source>
</reference>
<dbReference type="EMBL" id="HBEL01012105">
    <property type="protein sequence ID" value="CAD8409667.1"/>
    <property type="molecule type" value="Transcribed_RNA"/>
</dbReference>
<protein>
    <submittedName>
        <fullName evidence="2">Uncharacterized protein</fullName>
    </submittedName>
</protein>
<name>A0A6T8HGK2_9STRA</name>
<proteinExistence type="predicted"/>
<dbReference type="AlphaFoldDB" id="A0A6T8HGK2"/>
<organism evidence="2">
    <name type="scientific">Proboscia inermis</name>
    <dbReference type="NCBI Taxonomy" id="420281"/>
    <lineage>
        <taxon>Eukaryota</taxon>
        <taxon>Sar</taxon>
        <taxon>Stramenopiles</taxon>
        <taxon>Ochrophyta</taxon>
        <taxon>Bacillariophyta</taxon>
        <taxon>Coscinodiscophyceae</taxon>
        <taxon>Rhizosoleniophycidae</taxon>
        <taxon>Rhizosoleniales</taxon>
        <taxon>Rhizosoleniaceae</taxon>
        <taxon>Proboscia</taxon>
    </lineage>
</organism>
<accession>A0A6T8HGK2</accession>
<sequence>MEDKDSCATDIFLEENGNVVVGDGDGPISIKSTGTWSQEEDGSFLMSIIRTFGGGLEVSSSTCEQRARTWLQLHVPYNVSCFVNSYLPSSVDTNARNKFHKK</sequence>
<evidence type="ECO:0000313" key="1">
    <source>
        <dbReference type="EMBL" id="CAD8409667.1"/>
    </source>
</evidence>
<gene>
    <name evidence="1" type="ORF">PINE0816_LOCUS5790</name>
    <name evidence="2" type="ORF">PINE0816_LOCUS5792</name>
</gene>
<dbReference type="EMBL" id="HBEL01012107">
    <property type="protein sequence ID" value="CAD8409669.1"/>
    <property type="molecule type" value="Transcribed_RNA"/>
</dbReference>
<evidence type="ECO:0000313" key="2">
    <source>
        <dbReference type="EMBL" id="CAD8409669.1"/>
    </source>
</evidence>